<dbReference type="GO" id="GO:0030288">
    <property type="term" value="C:outer membrane-bounded periplasmic space"/>
    <property type="evidence" value="ECO:0007669"/>
    <property type="project" value="TreeGrafter"/>
</dbReference>
<dbReference type="PANTHER" id="PTHR30006:SF2">
    <property type="entry name" value="ABC TRANSPORTER SUBSTRATE-BINDING PROTEIN"/>
    <property type="match status" value="1"/>
</dbReference>
<evidence type="ECO:0000313" key="4">
    <source>
        <dbReference type="Proteomes" id="UP000248689"/>
    </source>
</evidence>
<feature type="chain" id="PRO_5016360087" description="Iron ABC transporter substrate-binding protein" evidence="2">
    <location>
        <begin position="26"/>
        <end position="344"/>
    </location>
</feature>
<sequence>MKLKKLSYLLSTLLLGAAVSSTAQAEGRLVVYCSATNLFCEQETKAFGEKYDVKVSFIRNGSGSTLAKVEAEKGNPQADVWYGGTLDPQSQAGEMGLLQPYQSPNLSQIMEKFRDPAKVKGNYTSAIYMGILGFGVNLDRLKKLGIEKVPTTWEELLDPRLAGEIQIADPQSSGTAYTAIATFVQLWGEEKAFAYFKQLHKNISQYTKSGITPSRNAARGETAIGIGFLHDYSTEKKNGANLEIVAPTDGTGYELGGVSILHGARNLDNAKLFVDWALSKEAQELSWQKGEAFQVLTNTTAEPSPYSLDPTKLNLINYDFEKYGSNEERKRLIDKWVNEVKLAQ</sequence>
<dbReference type="PANTHER" id="PTHR30006">
    <property type="entry name" value="THIAMINE-BINDING PERIPLASMIC PROTEIN-RELATED"/>
    <property type="match status" value="1"/>
</dbReference>
<evidence type="ECO:0000256" key="1">
    <source>
        <dbReference type="ARBA" id="ARBA00022729"/>
    </source>
</evidence>
<dbReference type="OrthoDB" id="305758at2"/>
<keyword evidence="4" id="KW-1185">Reference proteome</keyword>
<feature type="signal peptide" evidence="2">
    <location>
        <begin position="1"/>
        <end position="25"/>
    </location>
</feature>
<organism evidence="3 4">
    <name type="scientific">Glaesserella australis</name>
    <dbReference type="NCBI Taxonomy" id="2094024"/>
    <lineage>
        <taxon>Bacteria</taxon>
        <taxon>Pseudomonadati</taxon>
        <taxon>Pseudomonadota</taxon>
        <taxon>Gammaproteobacteria</taxon>
        <taxon>Pasteurellales</taxon>
        <taxon>Pasteurellaceae</taxon>
        <taxon>Glaesserella</taxon>
    </lineage>
</organism>
<dbReference type="Proteomes" id="UP000248689">
    <property type="component" value="Unassembled WGS sequence"/>
</dbReference>
<dbReference type="InterPro" id="IPR026045">
    <property type="entry name" value="Ferric-bd"/>
</dbReference>
<dbReference type="PIRSF" id="PIRSF002825">
    <property type="entry name" value="CfbpA"/>
    <property type="match status" value="1"/>
</dbReference>
<keyword evidence="1 2" id="KW-0732">Signal</keyword>
<reference evidence="4" key="1">
    <citation type="submission" date="2018-02" db="EMBL/GenBank/DDBJ databases">
        <title>Glaesserella australis sp. nov., isolated from the lungs of pigs.</title>
        <authorList>
            <person name="Turni C."/>
            <person name="Christensen H."/>
        </authorList>
    </citation>
    <scope>NUCLEOTIDE SEQUENCE [LARGE SCALE GENOMIC DNA]</scope>
    <source>
        <strain evidence="4">HS4635</strain>
    </source>
</reference>
<evidence type="ECO:0000313" key="3">
    <source>
        <dbReference type="EMBL" id="RAL18983.1"/>
    </source>
</evidence>
<name>A0A328BXS6_9PAST</name>
<dbReference type="Gene3D" id="3.40.190.10">
    <property type="entry name" value="Periplasmic binding protein-like II"/>
    <property type="match status" value="2"/>
</dbReference>
<gene>
    <name evidence="3" type="ORF">C5N92_04950</name>
</gene>
<dbReference type="EMBL" id="PTPX01000010">
    <property type="protein sequence ID" value="RAL18983.1"/>
    <property type="molecule type" value="Genomic_DNA"/>
</dbReference>
<comment type="caution">
    <text evidence="3">The sequence shown here is derived from an EMBL/GenBank/DDBJ whole genome shotgun (WGS) entry which is preliminary data.</text>
</comment>
<dbReference type="CDD" id="cd13544">
    <property type="entry name" value="PBP2_Fbp_like_1"/>
    <property type="match status" value="1"/>
</dbReference>
<evidence type="ECO:0000256" key="2">
    <source>
        <dbReference type="SAM" id="SignalP"/>
    </source>
</evidence>
<proteinExistence type="predicted"/>
<dbReference type="GO" id="GO:0030975">
    <property type="term" value="F:thiamine binding"/>
    <property type="evidence" value="ECO:0007669"/>
    <property type="project" value="TreeGrafter"/>
</dbReference>
<dbReference type="GO" id="GO:0030976">
    <property type="term" value="F:thiamine pyrophosphate binding"/>
    <property type="evidence" value="ECO:0007669"/>
    <property type="project" value="TreeGrafter"/>
</dbReference>
<accession>A0A328BXS6</accession>
<protein>
    <recommendedName>
        <fullName evidence="5">Iron ABC transporter substrate-binding protein</fullName>
    </recommendedName>
</protein>
<dbReference type="SUPFAM" id="SSF53850">
    <property type="entry name" value="Periplasmic binding protein-like II"/>
    <property type="match status" value="1"/>
</dbReference>
<dbReference type="RefSeq" id="WP_111749760.1">
    <property type="nucleotide sequence ID" value="NZ_PTPX01000010.1"/>
</dbReference>
<dbReference type="Pfam" id="PF13343">
    <property type="entry name" value="SBP_bac_6"/>
    <property type="match status" value="1"/>
</dbReference>
<dbReference type="GO" id="GO:0015888">
    <property type="term" value="P:thiamine transport"/>
    <property type="evidence" value="ECO:0007669"/>
    <property type="project" value="TreeGrafter"/>
</dbReference>
<dbReference type="AlphaFoldDB" id="A0A328BXS6"/>
<evidence type="ECO:0008006" key="5">
    <source>
        <dbReference type="Google" id="ProtNLM"/>
    </source>
</evidence>